<keyword evidence="1" id="KW-1133">Transmembrane helix</keyword>
<accession>A0A6G5AH05</accession>
<evidence type="ECO:0000313" key="2">
    <source>
        <dbReference type="EMBL" id="NIE49486.1"/>
    </source>
</evidence>
<feature type="transmembrane region" description="Helical" evidence="1">
    <location>
        <begin position="7"/>
        <end position="27"/>
    </location>
</feature>
<keyword evidence="1" id="KW-0472">Membrane</keyword>
<dbReference type="EMBL" id="GIKN01007213">
    <property type="protein sequence ID" value="NIE49486.1"/>
    <property type="molecule type" value="Transcribed_RNA"/>
</dbReference>
<name>A0A6G5AH05_RHIMP</name>
<protein>
    <submittedName>
        <fullName evidence="2">Uncharacterized protein</fullName>
    </submittedName>
</protein>
<organism evidence="2">
    <name type="scientific">Rhipicephalus microplus</name>
    <name type="common">Cattle tick</name>
    <name type="synonym">Boophilus microplus</name>
    <dbReference type="NCBI Taxonomy" id="6941"/>
    <lineage>
        <taxon>Eukaryota</taxon>
        <taxon>Metazoa</taxon>
        <taxon>Ecdysozoa</taxon>
        <taxon>Arthropoda</taxon>
        <taxon>Chelicerata</taxon>
        <taxon>Arachnida</taxon>
        <taxon>Acari</taxon>
        <taxon>Parasitiformes</taxon>
        <taxon>Ixodida</taxon>
        <taxon>Ixodoidea</taxon>
        <taxon>Ixodidae</taxon>
        <taxon>Rhipicephalinae</taxon>
        <taxon>Rhipicephalus</taxon>
        <taxon>Boophilus</taxon>
    </lineage>
</organism>
<evidence type="ECO:0000256" key="1">
    <source>
        <dbReference type="SAM" id="Phobius"/>
    </source>
</evidence>
<sequence length="115" mass="13916">MNRSYVCLAFSIVRARIYFFFYVYIMLRLHILSCPFPNDFTYYECSKCVHIYTPPLFQRSDNDHPFWSAGYLSHSWNLSRRSCLAKPVVCVVLKYVRVQKKLKEKCKMLKKKRKR</sequence>
<reference evidence="2" key="1">
    <citation type="submission" date="2020-03" db="EMBL/GenBank/DDBJ databases">
        <title>A transcriptome and proteome of the tick Rhipicephalus microplus shaped by the genetic composition of its hosts and developmental stage.</title>
        <authorList>
            <person name="Garcia G.R."/>
            <person name="Ribeiro J.M.C."/>
            <person name="Maruyama S.R."/>
            <person name="Gardinasse L.G."/>
            <person name="Nelson K."/>
            <person name="Ferreira B.R."/>
            <person name="Andrade T.G."/>
            <person name="Santos I.K.F.M."/>
        </authorList>
    </citation>
    <scope>NUCLEOTIDE SEQUENCE</scope>
    <source>
        <strain evidence="2">NSGR</strain>
        <tissue evidence="2">Salivary glands</tissue>
    </source>
</reference>
<keyword evidence="1" id="KW-0812">Transmembrane</keyword>
<proteinExistence type="predicted"/>
<dbReference type="AlphaFoldDB" id="A0A6G5AH05"/>